<gene>
    <name evidence="1" type="ORF">DVB73_07500</name>
</gene>
<name>A0AAD0VT81_PSEDL</name>
<reference evidence="1 2" key="1">
    <citation type="submission" date="2018-07" db="EMBL/GenBank/DDBJ databases">
        <title>Complete genome sequence of a Pseudomonas plecoglossicida strain pathogenic to the marine fish, Larimichthys crocea.</title>
        <authorList>
            <person name="Tao Z."/>
        </authorList>
    </citation>
    <scope>NUCLEOTIDE SEQUENCE [LARGE SCALE GENOMIC DNA]</scope>
    <source>
        <strain evidence="1 2">XSDHY-P</strain>
    </source>
</reference>
<dbReference type="AlphaFoldDB" id="A0AAD0VT81"/>
<accession>A0AAD0VT81</accession>
<protein>
    <submittedName>
        <fullName evidence="1">Uncharacterized protein</fullName>
    </submittedName>
</protein>
<organism evidence="1 2">
    <name type="scientific">Pseudomonas plecoglossicida</name>
    <dbReference type="NCBI Taxonomy" id="70775"/>
    <lineage>
        <taxon>Bacteria</taxon>
        <taxon>Pseudomonadati</taxon>
        <taxon>Pseudomonadota</taxon>
        <taxon>Gammaproteobacteria</taxon>
        <taxon>Pseudomonadales</taxon>
        <taxon>Pseudomonadaceae</taxon>
        <taxon>Pseudomonas</taxon>
    </lineage>
</organism>
<evidence type="ECO:0000313" key="2">
    <source>
        <dbReference type="Proteomes" id="UP000256503"/>
    </source>
</evidence>
<dbReference type="EMBL" id="CP031146">
    <property type="protein sequence ID" value="AXM95651.1"/>
    <property type="molecule type" value="Genomic_DNA"/>
</dbReference>
<dbReference type="Proteomes" id="UP000256503">
    <property type="component" value="Chromosome"/>
</dbReference>
<evidence type="ECO:0000313" key="1">
    <source>
        <dbReference type="EMBL" id="AXM95651.1"/>
    </source>
</evidence>
<proteinExistence type="predicted"/>
<sequence>MRDEWIYNGTDMSIRDYFAHAISKREPGVTFDDCMHDFAAGELDEVANVSYVTAFRSKDDSFVYKRNVWSPTRVYFICEDGRQQVQSRPRHPG</sequence>